<evidence type="ECO:0000256" key="1">
    <source>
        <dbReference type="SAM" id="MobiDB-lite"/>
    </source>
</evidence>
<dbReference type="PANTHER" id="PTHR47158">
    <property type="entry name" value="OS08G0239000 PROTEIN"/>
    <property type="match status" value="1"/>
</dbReference>
<evidence type="ECO:0000259" key="2">
    <source>
        <dbReference type="Pfam" id="PF05347"/>
    </source>
</evidence>
<evidence type="ECO:0000313" key="3">
    <source>
        <dbReference type="EMBL" id="KAK9805379.1"/>
    </source>
</evidence>
<dbReference type="InterPro" id="IPR008011">
    <property type="entry name" value="Complex1_LYR_dom"/>
</dbReference>
<dbReference type="Pfam" id="PF05347">
    <property type="entry name" value="Complex1_LYR"/>
    <property type="match status" value="1"/>
</dbReference>
<dbReference type="CDD" id="cd20264">
    <property type="entry name" value="Complex1_LYR_LYRM4"/>
    <property type="match status" value="1"/>
</dbReference>
<dbReference type="InterPro" id="IPR045297">
    <property type="entry name" value="Complex1_LYR_LYRM4"/>
</dbReference>
<comment type="caution">
    <text evidence="3">The sequence shown here is derived from an EMBL/GenBank/DDBJ whole genome shotgun (WGS) entry which is preliminary data.</text>
</comment>
<accession>A0AAW1PC63</accession>
<proteinExistence type="predicted"/>
<feature type="region of interest" description="Disordered" evidence="1">
    <location>
        <begin position="98"/>
        <end position="119"/>
    </location>
</feature>
<dbReference type="AlphaFoldDB" id="A0AAW1PC63"/>
<evidence type="ECO:0000313" key="4">
    <source>
        <dbReference type="Proteomes" id="UP001465755"/>
    </source>
</evidence>
<dbReference type="GO" id="GO:0016226">
    <property type="term" value="P:iron-sulfur cluster assembly"/>
    <property type="evidence" value="ECO:0007669"/>
    <property type="project" value="InterPro"/>
</dbReference>
<dbReference type="EMBL" id="JALJOQ010000044">
    <property type="protein sequence ID" value="KAK9805379.1"/>
    <property type="molecule type" value="Genomic_DNA"/>
</dbReference>
<gene>
    <name evidence="3" type="ORF">WJX73_008563</name>
</gene>
<feature type="compositionally biased region" description="Basic and acidic residues" evidence="1">
    <location>
        <begin position="103"/>
        <end position="119"/>
    </location>
</feature>
<dbReference type="PANTHER" id="PTHR47158:SF1">
    <property type="entry name" value="OS08G0239000 PROTEIN"/>
    <property type="match status" value="1"/>
</dbReference>
<feature type="domain" description="Complex 1 LYR protein" evidence="2">
    <location>
        <begin position="7"/>
        <end position="64"/>
    </location>
</feature>
<sequence length="119" mass="13661">MAAKATEVRALYRAFLKEGQKFPNYNIRQYVKRKTQADFRAHQGEQDSELLAQILSSAKAELEVVRRQALVFHLYARKQKSVMDIPLVQVLEQQLETAPSSAESKRALFQDRDTNTGSY</sequence>
<organism evidence="3 4">
    <name type="scientific">Symbiochloris irregularis</name>
    <dbReference type="NCBI Taxonomy" id="706552"/>
    <lineage>
        <taxon>Eukaryota</taxon>
        <taxon>Viridiplantae</taxon>
        <taxon>Chlorophyta</taxon>
        <taxon>core chlorophytes</taxon>
        <taxon>Trebouxiophyceae</taxon>
        <taxon>Trebouxiales</taxon>
        <taxon>Trebouxiaceae</taxon>
        <taxon>Symbiochloris</taxon>
    </lineage>
</organism>
<name>A0AAW1PC63_9CHLO</name>
<protein>
    <recommendedName>
        <fullName evidence="2">Complex 1 LYR protein domain-containing protein</fullName>
    </recommendedName>
</protein>
<keyword evidence="4" id="KW-1185">Reference proteome</keyword>
<reference evidence="3 4" key="1">
    <citation type="journal article" date="2024" name="Nat. Commun.">
        <title>Phylogenomics reveals the evolutionary origins of lichenization in chlorophyte algae.</title>
        <authorList>
            <person name="Puginier C."/>
            <person name="Libourel C."/>
            <person name="Otte J."/>
            <person name="Skaloud P."/>
            <person name="Haon M."/>
            <person name="Grisel S."/>
            <person name="Petersen M."/>
            <person name="Berrin J.G."/>
            <person name="Delaux P.M."/>
            <person name="Dal Grande F."/>
            <person name="Keller J."/>
        </authorList>
    </citation>
    <scope>NUCLEOTIDE SEQUENCE [LARGE SCALE GENOMIC DNA]</scope>
    <source>
        <strain evidence="3 4">SAG 2036</strain>
    </source>
</reference>
<dbReference type="Proteomes" id="UP001465755">
    <property type="component" value="Unassembled WGS sequence"/>
</dbReference>